<dbReference type="AlphaFoldDB" id="A0A0F9BVY3"/>
<reference evidence="1" key="1">
    <citation type="journal article" date="2015" name="Nature">
        <title>Complex archaea that bridge the gap between prokaryotes and eukaryotes.</title>
        <authorList>
            <person name="Spang A."/>
            <person name="Saw J.H."/>
            <person name="Jorgensen S.L."/>
            <person name="Zaremba-Niedzwiedzka K."/>
            <person name="Martijn J."/>
            <person name="Lind A.E."/>
            <person name="van Eijk R."/>
            <person name="Schleper C."/>
            <person name="Guy L."/>
            <person name="Ettema T.J."/>
        </authorList>
    </citation>
    <scope>NUCLEOTIDE SEQUENCE</scope>
</reference>
<comment type="caution">
    <text evidence="1">The sequence shown here is derived from an EMBL/GenBank/DDBJ whole genome shotgun (WGS) entry which is preliminary data.</text>
</comment>
<name>A0A0F9BVY3_9ZZZZ</name>
<protein>
    <submittedName>
        <fullName evidence="1">Uncharacterized protein</fullName>
    </submittedName>
</protein>
<evidence type="ECO:0000313" key="1">
    <source>
        <dbReference type="EMBL" id="KKL26049.1"/>
    </source>
</evidence>
<proteinExistence type="predicted"/>
<sequence length="81" mass="9202">ESNMPIAGIKICGAKCRTKEGAPCEQPGMKNGRCRMHGGVFFRRETHGRTTLRAIKERKEQRKLLREMKAVNEKIENSKSS</sequence>
<accession>A0A0F9BVY3</accession>
<feature type="non-terminal residue" evidence="1">
    <location>
        <position position="1"/>
    </location>
</feature>
<gene>
    <name evidence="1" type="ORF">LCGC14_2399190</name>
</gene>
<organism evidence="1">
    <name type="scientific">marine sediment metagenome</name>
    <dbReference type="NCBI Taxonomy" id="412755"/>
    <lineage>
        <taxon>unclassified sequences</taxon>
        <taxon>metagenomes</taxon>
        <taxon>ecological metagenomes</taxon>
    </lineage>
</organism>
<dbReference type="EMBL" id="LAZR01035983">
    <property type="protein sequence ID" value="KKL26049.1"/>
    <property type="molecule type" value="Genomic_DNA"/>
</dbReference>